<accession>A0A1H6F5P1</accession>
<dbReference type="EMBL" id="FMSV02000242">
    <property type="protein sequence ID" value="SEH05422.1"/>
    <property type="molecule type" value="Genomic_DNA"/>
</dbReference>
<dbReference type="InterPro" id="IPR027417">
    <property type="entry name" value="P-loop_NTPase"/>
</dbReference>
<evidence type="ECO:0000313" key="3">
    <source>
        <dbReference type="Proteomes" id="UP000236724"/>
    </source>
</evidence>
<evidence type="ECO:0000313" key="2">
    <source>
        <dbReference type="EMBL" id="SEH05422.1"/>
    </source>
</evidence>
<organism evidence="2 3">
    <name type="scientific">Candidatus Venteria ishoeyi</name>
    <dbReference type="NCBI Taxonomy" id="1899563"/>
    <lineage>
        <taxon>Bacteria</taxon>
        <taxon>Pseudomonadati</taxon>
        <taxon>Pseudomonadota</taxon>
        <taxon>Gammaproteobacteria</taxon>
        <taxon>Thiotrichales</taxon>
        <taxon>Thiotrichaceae</taxon>
        <taxon>Venteria</taxon>
    </lineage>
</organism>
<keyword evidence="3" id="KW-1185">Reference proteome</keyword>
<dbReference type="GO" id="GO:0016887">
    <property type="term" value="F:ATP hydrolysis activity"/>
    <property type="evidence" value="ECO:0007669"/>
    <property type="project" value="InterPro"/>
</dbReference>
<dbReference type="InterPro" id="IPR051396">
    <property type="entry name" value="Bact_Antivir_Def_Nuclease"/>
</dbReference>
<evidence type="ECO:0000259" key="1">
    <source>
        <dbReference type="Pfam" id="PF13304"/>
    </source>
</evidence>
<dbReference type="PANTHER" id="PTHR43581:SF2">
    <property type="entry name" value="EXCINUCLEASE ATPASE SUBUNIT"/>
    <property type="match status" value="1"/>
</dbReference>
<name>A0A1H6F5P1_9GAMM</name>
<dbReference type="Pfam" id="PF13304">
    <property type="entry name" value="AAA_21"/>
    <property type="match status" value="1"/>
</dbReference>
<dbReference type="GO" id="GO:0005524">
    <property type="term" value="F:ATP binding"/>
    <property type="evidence" value="ECO:0007669"/>
    <property type="project" value="InterPro"/>
</dbReference>
<dbReference type="Proteomes" id="UP000236724">
    <property type="component" value="Unassembled WGS sequence"/>
</dbReference>
<proteinExistence type="predicted"/>
<dbReference type="InterPro" id="IPR003959">
    <property type="entry name" value="ATPase_AAA_core"/>
</dbReference>
<gene>
    <name evidence="2" type="ORF">MBHS_01275</name>
</gene>
<dbReference type="AlphaFoldDB" id="A0A1H6F5P1"/>
<feature type="domain" description="ATPase AAA-type core" evidence="1">
    <location>
        <begin position="165"/>
        <end position="322"/>
    </location>
</feature>
<sequence length="351" mass="40139">MIVAANGFGKTTAFETFASLMSLLGAENPENYGQEDLDSGRGRAQLDILIRMYWEGKEHRFILSILGGCPSTDLSLKIWSENDLKEHQAEHWYRCGYFNRTAGRLAPLTSNHADDFVADLYAVIQTGIGTPPENFAESLYHLPTLMFFSAYRDIPPVNTTSQRNISRPAHWGYQTVHRFMPHDESWFYSLDNLLVWLNWLDNGRDDGLFDKARDLINKKIFNGTTKFLADVRRDPPEAIIRVDDDPENTHNLDRLSSGEKNLLQLFLRMNAHMTQNTIVLIDEFDVHLHPRWQHKLFNAVKAFAGDNPGATVILTTHSVDILETYVKTLKIIEEGKERELVKGGHLIENLK</sequence>
<reference evidence="2 3" key="1">
    <citation type="submission" date="2016-10" db="EMBL/GenBank/DDBJ databases">
        <authorList>
            <person name="de Groot N.N."/>
        </authorList>
    </citation>
    <scope>NUCLEOTIDE SEQUENCE [LARGE SCALE GENOMIC DNA]</scope>
    <source>
        <strain evidence="2">MBHS1</strain>
    </source>
</reference>
<dbReference type="SUPFAM" id="SSF52540">
    <property type="entry name" value="P-loop containing nucleoside triphosphate hydrolases"/>
    <property type="match status" value="1"/>
</dbReference>
<dbReference type="PANTHER" id="PTHR43581">
    <property type="entry name" value="ATP/GTP PHOSPHATASE"/>
    <property type="match status" value="1"/>
</dbReference>
<protein>
    <recommendedName>
        <fullName evidence="1">ATPase AAA-type core domain-containing protein</fullName>
    </recommendedName>
</protein>
<dbReference type="Gene3D" id="3.40.50.300">
    <property type="entry name" value="P-loop containing nucleotide triphosphate hydrolases"/>
    <property type="match status" value="1"/>
</dbReference>